<comment type="subcellular location">
    <subcellularLocation>
        <location evidence="1">Membrane</location>
        <topology evidence="1">Multi-pass membrane protein</topology>
    </subcellularLocation>
</comment>
<feature type="transmembrane region" description="Helical" evidence="12">
    <location>
        <begin position="62"/>
        <end position="81"/>
    </location>
</feature>
<dbReference type="EMBL" id="KQ947420">
    <property type="protein sequence ID" value="KUJ14375.1"/>
    <property type="molecule type" value="Genomic_DNA"/>
</dbReference>
<keyword evidence="6" id="KW-0681">Retinal protein</keyword>
<dbReference type="FunCoup" id="A0A194X2E9">
    <property type="interactions" value="101"/>
</dbReference>
<feature type="transmembrane region" description="Helical" evidence="12">
    <location>
        <begin position="117"/>
        <end position="135"/>
    </location>
</feature>
<keyword evidence="10 13" id="KW-0675">Receptor</keyword>
<proteinExistence type="inferred from homology"/>
<dbReference type="SMART" id="SM01021">
    <property type="entry name" value="Bac_rhodopsin"/>
    <property type="match status" value="1"/>
</dbReference>
<dbReference type="GO" id="GO:0005886">
    <property type="term" value="C:plasma membrane"/>
    <property type="evidence" value="ECO:0007669"/>
    <property type="project" value="TreeGrafter"/>
</dbReference>
<evidence type="ECO:0000256" key="6">
    <source>
        <dbReference type="ARBA" id="ARBA00022925"/>
    </source>
</evidence>
<keyword evidence="3" id="KW-0600">Photoreceptor protein</keyword>
<dbReference type="SUPFAM" id="SSF81321">
    <property type="entry name" value="Family A G protein-coupled receptor-like"/>
    <property type="match status" value="1"/>
</dbReference>
<keyword evidence="9 12" id="KW-0472">Membrane</keyword>
<evidence type="ECO:0000256" key="2">
    <source>
        <dbReference type="ARBA" id="ARBA00008130"/>
    </source>
</evidence>
<dbReference type="Proteomes" id="UP000070700">
    <property type="component" value="Unassembled WGS sequence"/>
</dbReference>
<accession>A0A194X2E9</accession>
<dbReference type="AlphaFoldDB" id="A0A194X2E9"/>
<reference evidence="13 14" key="1">
    <citation type="submission" date="2015-10" db="EMBL/GenBank/DDBJ databases">
        <title>Full genome of DAOMC 229536 Phialocephala scopiformis, a fungal endophyte of spruce producing the potent anti-insectan compound rugulosin.</title>
        <authorList>
            <consortium name="DOE Joint Genome Institute"/>
            <person name="Walker A.K."/>
            <person name="Frasz S.L."/>
            <person name="Seifert K.A."/>
            <person name="Miller J.D."/>
            <person name="Mondo S.J."/>
            <person name="Labutti K."/>
            <person name="Lipzen A."/>
            <person name="Dockter R."/>
            <person name="Kennedy M."/>
            <person name="Grigoriev I.V."/>
            <person name="Spatafora J.W."/>
        </authorList>
    </citation>
    <scope>NUCLEOTIDE SEQUENCE [LARGE SCALE GENOMIC DNA]</scope>
    <source>
        <strain evidence="13 14">CBS 120377</strain>
    </source>
</reference>
<dbReference type="CDD" id="cd15239">
    <property type="entry name" value="7tm_YRO2_fungal-like"/>
    <property type="match status" value="1"/>
</dbReference>
<feature type="transmembrane region" description="Helical" evidence="12">
    <location>
        <begin position="168"/>
        <end position="191"/>
    </location>
</feature>
<protein>
    <submittedName>
        <fullName evidence="13">Family A G protein-coupled receptor-like protein</fullName>
    </submittedName>
</protein>
<dbReference type="GO" id="GO:0005783">
    <property type="term" value="C:endoplasmic reticulum"/>
    <property type="evidence" value="ECO:0007669"/>
    <property type="project" value="TreeGrafter"/>
</dbReference>
<keyword evidence="4" id="KW-0716">Sensory transduction</keyword>
<dbReference type="PANTHER" id="PTHR28286">
    <property type="match status" value="1"/>
</dbReference>
<dbReference type="GO" id="GO:0007602">
    <property type="term" value="P:phototransduction"/>
    <property type="evidence" value="ECO:0007669"/>
    <property type="project" value="UniProtKB-KW"/>
</dbReference>
<feature type="transmembrane region" description="Helical" evidence="12">
    <location>
        <begin position="34"/>
        <end position="55"/>
    </location>
</feature>
<dbReference type="KEGG" id="psco:LY89DRAFT_590243"/>
<dbReference type="PROSITE" id="PS00327">
    <property type="entry name" value="BACTERIAL_OPSIN_RET"/>
    <property type="match status" value="1"/>
</dbReference>
<evidence type="ECO:0000256" key="10">
    <source>
        <dbReference type="ARBA" id="ARBA00023170"/>
    </source>
</evidence>
<name>A0A194X2E9_MOLSC</name>
<dbReference type="PROSITE" id="PS00950">
    <property type="entry name" value="BACTERIAL_OPSIN_1"/>
    <property type="match status" value="1"/>
</dbReference>
<feature type="transmembrane region" description="Helical" evidence="12">
    <location>
        <begin position="203"/>
        <end position="225"/>
    </location>
</feature>
<evidence type="ECO:0000256" key="8">
    <source>
        <dbReference type="ARBA" id="ARBA00022991"/>
    </source>
</evidence>
<organism evidence="13 14">
    <name type="scientific">Mollisia scopiformis</name>
    <name type="common">Conifer needle endophyte fungus</name>
    <name type="synonym">Phialocephala scopiformis</name>
    <dbReference type="NCBI Taxonomy" id="149040"/>
    <lineage>
        <taxon>Eukaryota</taxon>
        <taxon>Fungi</taxon>
        <taxon>Dikarya</taxon>
        <taxon>Ascomycota</taxon>
        <taxon>Pezizomycotina</taxon>
        <taxon>Leotiomycetes</taxon>
        <taxon>Helotiales</taxon>
        <taxon>Mollisiaceae</taxon>
        <taxon>Mollisia</taxon>
    </lineage>
</organism>
<evidence type="ECO:0000256" key="3">
    <source>
        <dbReference type="ARBA" id="ARBA00022543"/>
    </source>
</evidence>
<feature type="transmembrane region" description="Helical" evidence="12">
    <location>
        <begin position="142"/>
        <end position="162"/>
    </location>
</feature>
<evidence type="ECO:0000313" key="14">
    <source>
        <dbReference type="Proteomes" id="UP000070700"/>
    </source>
</evidence>
<dbReference type="InterPro" id="IPR018229">
    <property type="entry name" value="Rhodopsin_retinal_BS"/>
</dbReference>
<keyword evidence="7 12" id="KW-1133">Transmembrane helix</keyword>
<keyword evidence="14" id="KW-1185">Reference proteome</keyword>
<evidence type="ECO:0000256" key="9">
    <source>
        <dbReference type="ARBA" id="ARBA00023136"/>
    </source>
</evidence>
<dbReference type="InParanoid" id="A0A194X2E9"/>
<evidence type="ECO:0000256" key="12">
    <source>
        <dbReference type="SAM" id="Phobius"/>
    </source>
</evidence>
<dbReference type="OrthoDB" id="536545at2759"/>
<sequence length="330" mass="36404">MMEKRTNDALNANPDVFLYPATSQINITTHGSDWYWAVTAVMVVSTFAFIGMSFTVPRRNRIFHYITAGITLVASIAYFTMASNLGYAAIPVEFIRSNPKVAGMNGMNYREIFYVRYIDWFVTTPLLLMDLLLTAGLPWPTVLYTILMDWIMVVTGLVGALVASSYKWGYFTFAMFALFFIAYNVCYVGLAHAKAIGPNVHRTFLMCGVWTIFLWFLYPIAWGLAEGGNVISPDSEAVFYGVLDIMAKPVFGAMLLFGHRNIDPAVLGLHIRDYEDPTATRRTEKSSALGASDNGVVDSHHHNGTNTAVAGDNVTTGAPTSTGTHPQTTV</sequence>
<evidence type="ECO:0000256" key="4">
    <source>
        <dbReference type="ARBA" id="ARBA00022606"/>
    </source>
</evidence>
<dbReference type="InterPro" id="IPR043476">
    <property type="entry name" value="Yro2-like_7TM"/>
</dbReference>
<feature type="transmembrane region" description="Helical" evidence="12">
    <location>
        <begin position="237"/>
        <end position="257"/>
    </location>
</feature>
<evidence type="ECO:0000256" key="5">
    <source>
        <dbReference type="ARBA" id="ARBA00022692"/>
    </source>
</evidence>
<keyword evidence="5 12" id="KW-0812">Transmembrane</keyword>
<evidence type="ECO:0000313" key="13">
    <source>
        <dbReference type="EMBL" id="KUJ14375.1"/>
    </source>
</evidence>
<dbReference type="FunFam" id="1.20.1070.10:FF:000160">
    <property type="entry name" value="Related to Opsin-1"/>
    <property type="match status" value="1"/>
</dbReference>
<feature type="region of interest" description="Disordered" evidence="11">
    <location>
        <begin position="279"/>
        <end position="330"/>
    </location>
</feature>
<evidence type="ECO:0000256" key="7">
    <source>
        <dbReference type="ARBA" id="ARBA00022989"/>
    </source>
</evidence>
<dbReference type="GO" id="GO:0009881">
    <property type="term" value="F:photoreceptor activity"/>
    <property type="evidence" value="ECO:0007669"/>
    <property type="project" value="UniProtKB-KW"/>
</dbReference>
<gene>
    <name evidence="13" type="ORF">LY89DRAFT_590243</name>
</gene>
<dbReference type="RefSeq" id="XP_018068730.1">
    <property type="nucleotide sequence ID" value="XM_018209580.1"/>
</dbReference>
<dbReference type="GO" id="GO:0005216">
    <property type="term" value="F:monoatomic ion channel activity"/>
    <property type="evidence" value="ECO:0007669"/>
    <property type="project" value="InterPro"/>
</dbReference>
<evidence type="ECO:0000256" key="11">
    <source>
        <dbReference type="SAM" id="MobiDB-lite"/>
    </source>
</evidence>
<dbReference type="PRINTS" id="PR00251">
    <property type="entry name" value="BACTRLOPSIN"/>
</dbReference>
<dbReference type="InterPro" id="IPR001425">
    <property type="entry name" value="Arc/bac/fun_rhodopsins"/>
</dbReference>
<dbReference type="Gene3D" id="1.20.1070.10">
    <property type="entry name" value="Rhodopsin 7-helix transmembrane proteins"/>
    <property type="match status" value="1"/>
</dbReference>
<evidence type="ECO:0000256" key="1">
    <source>
        <dbReference type="ARBA" id="ARBA00004141"/>
    </source>
</evidence>
<dbReference type="GeneID" id="28819306"/>
<keyword evidence="8" id="KW-0157">Chromophore</keyword>
<comment type="similarity">
    <text evidence="2">Belongs to the archaeal/bacterial/fungal opsin family.</text>
</comment>
<feature type="compositionally biased region" description="Polar residues" evidence="11">
    <location>
        <begin position="304"/>
        <end position="330"/>
    </location>
</feature>
<dbReference type="Pfam" id="PF01036">
    <property type="entry name" value="Bac_rhodopsin"/>
    <property type="match status" value="1"/>
</dbReference>
<dbReference type="PANTHER" id="PTHR28286:SF1">
    <property type="entry name" value="30 KDA HEAT SHOCK PROTEIN-RELATED"/>
    <property type="match status" value="1"/>
</dbReference>